<comment type="caution">
    <text evidence="8">The sequence shown here is derived from an EMBL/GenBank/DDBJ whole genome shotgun (WGS) entry which is preliminary data.</text>
</comment>
<name>A0A084EMP5_SPHYA</name>
<evidence type="ECO:0000259" key="7">
    <source>
        <dbReference type="SMART" id="SM00226"/>
    </source>
</evidence>
<evidence type="ECO:0000256" key="5">
    <source>
        <dbReference type="ARBA" id="ARBA00051722"/>
    </source>
</evidence>
<reference evidence="8 9" key="1">
    <citation type="submission" date="2014-03" db="EMBL/GenBank/DDBJ databases">
        <title>Genome sequence of Sphingobium yanoikuyae B1.</title>
        <authorList>
            <person name="Gan H.M."/>
            <person name="Gan H.Y."/>
            <person name="Savka M.A."/>
        </authorList>
    </citation>
    <scope>NUCLEOTIDE SEQUENCE [LARGE SCALE GENOMIC DNA]</scope>
    <source>
        <strain evidence="8 9">B1</strain>
    </source>
</reference>
<keyword evidence="4" id="KW-0904">Protein phosphatase</keyword>
<proteinExistence type="inferred from homology"/>
<evidence type="ECO:0000256" key="6">
    <source>
        <dbReference type="PIRSR" id="PIRSR617867-1"/>
    </source>
</evidence>
<dbReference type="STRING" id="13690.AX777_15120"/>
<evidence type="ECO:0000256" key="3">
    <source>
        <dbReference type="ARBA" id="ARBA00022801"/>
    </source>
</evidence>
<evidence type="ECO:0000256" key="1">
    <source>
        <dbReference type="ARBA" id="ARBA00011063"/>
    </source>
</evidence>
<feature type="active site" description="Proton donor" evidence="6">
    <location>
        <position position="150"/>
    </location>
</feature>
<comment type="similarity">
    <text evidence="1">Belongs to the low molecular weight phosphotyrosine protein phosphatase family.</text>
</comment>
<dbReference type="EMBL" id="JGVR01000010">
    <property type="protein sequence ID" value="KEZ19237.1"/>
    <property type="molecule type" value="Genomic_DNA"/>
</dbReference>
<dbReference type="Gene3D" id="3.40.50.2300">
    <property type="match status" value="1"/>
</dbReference>
<comment type="catalytic activity">
    <reaction evidence="5">
        <text>O-phospho-L-tyrosyl-[protein] + H2O = L-tyrosyl-[protein] + phosphate</text>
        <dbReference type="Rhea" id="RHEA:10684"/>
        <dbReference type="Rhea" id="RHEA-COMP:10136"/>
        <dbReference type="Rhea" id="RHEA-COMP:20101"/>
        <dbReference type="ChEBI" id="CHEBI:15377"/>
        <dbReference type="ChEBI" id="CHEBI:43474"/>
        <dbReference type="ChEBI" id="CHEBI:46858"/>
        <dbReference type="ChEBI" id="CHEBI:61978"/>
        <dbReference type="EC" id="3.1.3.48"/>
    </reaction>
</comment>
<dbReference type="PATRIC" id="fig|13690.10.peg.2205"/>
<dbReference type="SUPFAM" id="SSF52788">
    <property type="entry name" value="Phosphotyrosine protein phosphatases I"/>
    <property type="match status" value="1"/>
</dbReference>
<dbReference type="PANTHER" id="PTHR11717">
    <property type="entry name" value="LOW MOLECULAR WEIGHT PROTEIN TYROSINE PHOSPHATASE"/>
    <property type="match status" value="1"/>
</dbReference>
<evidence type="ECO:0000313" key="9">
    <source>
        <dbReference type="Proteomes" id="UP000028534"/>
    </source>
</evidence>
<keyword evidence="3" id="KW-0378">Hydrolase</keyword>
<sequence>MINARFGTFRGLVRLALSYPQLALGQSATLRPDPAEVRRLVFVCQGNICRSAFADVVAHKAGARTASFGLSTTTGRPAHDPAIAAAQALGHDLSAHKALDRTDYQPQPGDLLLAMEVRQLHRLAADARLSHLPRQLLGTWTQPMMPHLHDPYGLNDRYMAHCLQRIEQAVTALIRTYPGATPS</sequence>
<gene>
    <name evidence="8" type="ORF">CP98_02148</name>
</gene>
<dbReference type="Proteomes" id="UP000028534">
    <property type="component" value="Unassembled WGS sequence"/>
</dbReference>
<evidence type="ECO:0000256" key="2">
    <source>
        <dbReference type="ARBA" id="ARBA00013064"/>
    </source>
</evidence>
<dbReference type="PANTHER" id="PTHR11717:SF31">
    <property type="entry name" value="LOW MOLECULAR WEIGHT PROTEIN-TYROSINE-PHOSPHATASE ETP-RELATED"/>
    <property type="match status" value="1"/>
</dbReference>
<protein>
    <recommendedName>
        <fullName evidence="2">protein-tyrosine-phosphatase</fullName>
        <ecNumber evidence="2">3.1.3.48</ecNumber>
    </recommendedName>
</protein>
<dbReference type="PRINTS" id="PR00719">
    <property type="entry name" value="LMWPTPASE"/>
</dbReference>
<dbReference type="GO" id="GO:0004725">
    <property type="term" value="F:protein tyrosine phosphatase activity"/>
    <property type="evidence" value="ECO:0007669"/>
    <property type="project" value="UniProtKB-EC"/>
</dbReference>
<dbReference type="EC" id="3.1.3.48" evidence="2"/>
<dbReference type="InterPro" id="IPR036196">
    <property type="entry name" value="Ptyr_pPase_sf"/>
</dbReference>
<dbReference type="eggNOG" id="COG0394">
    <property type="taxonomic scope" value="Bacteria"/>
</dbReference>
<feature type="domain" description="Phosphotyrosine protein phosphatase I" evidence="7">
    <location>
        <begin position="38"/>
        <end position="176"/>
    </location>
</feature>
<dbReference type="InterPro" id="IPR050438">
    <property type="entry name" value="LMW_PTPase"/>
</dbReference>
<dbReference type="SMART" id="SM00226">
    <property type="entry name" value="LMWPc"/>
    <property type="match status" value="1"/>
</dbReference>
<dbReference type="InterPro" id="IPR023485">
    <property type="entry name" value="Ptyr_pPase"/>
</dbReference>
<evidence type="ECO:0000256" key="4">
    <source>
        <dbReference type="ARBA" id="ARBA00022912"/>
    </source>
</evidence>
<feature type="active site" description="Nucleophile" evidence="6">
    <location>
        <position position="44"/>
    </location>
</feature>
<accession>A0A084EMP5</accession>
<dbReference type="RefSeq" id="WP_037519274.1">
    <property type="nucleotide sequence ID" value="NZ_JGVR01000010.1"/>
</dbReference>
<organism evidence="8 9">
    <name type="scientific">Sphingobium yanoikuyae</name>
    <name type="common">Sphingomonas yanoikuyae</name>
    <dbReference type="NCBI Taxonomy" id="13690"/>
    <lineage>
        <taxon>Bacteria</taxon>
        <taxon>Pseudomonadati</taxon>
        <taxon>Pseudomonadota</taxon>
        <taxon>Alphaproteobacteria</taxon>
        <taxon>Sphingomonadales</taxon>
        <taxon>Sphingomonadaceae</taxon>
        <taxon>Sphingobium</taxon>
    </lineage>
</organism>
<dbReference type="AlphaFoldDB" id="A0A084EMP5"/>
<evidence type="ECO:0000313" key="8">
    <source>
        <dbReference type="EMBL" id="KEZ19237.1"/>
    </source>
</evidence>
<feature type="active site" evidence="6">
    <location>
        <position position="50"/>
    </location>
</feature>
<dbReference type="InterPro" id="IPR017867">
    <property type="entry name" value="Tyr_phospatase_low_mol_wt"/>
</dbReference>
<dbReference type="Pfam" id="PF01451">
    <property type="entry name" value="LMWPc"/>
    <property type="match status" value="1"/>
</dbReference>